<feature type="compositionally biased region" description="Polar residues" evidence="1">
    <location>
        <begin position="177"/>
        <end position="199"/>
    </location>
</feature>
<protein>
    <submittedName>
        <fullName evidence="4">Uncharacterized protein</fullName>
    </submittedName>
</protein>
<comment type="caution">
    <text evidence="4">The sequence shown here is derived from an EMBL/GenBank/DDBJ whole genome shotgun (WGS) entry which is preliminary data.</text>
</comment>
<sequence length="409" mass="43245">MTINFLSLMLVWLLPLPSDQNNTFSHVTTGTQVMPSESTQDQLTTREASSLDPLSEVAGRHIARSIVVQENGTRPSNEPSLQTTSKMFPPGIRTAATPTNSTWSRLNGSTEGVKSTTEFTFTTSAARVITSHAGDPTTTTWTPPMPSSSAQTQSTNQVTTRPSTRPTPSTSLVSTTNASTEPVENKTANASPVTATQSPGLHRTPKATTKTPSVHVATTKERRPGGKEKLAKGSNHSKAVAGVIGGALVVMMVSFLLIYIKKRKLQKQQITTGDWAGPSPFLEGGANNGQVTMRPSNRISIASFLTQRLSKRLSTLPDAGEELEDLTPASTFGGEHKGSLFGREAGGSDGGESNGAAGDVLETKSNGDAPTETVENFVSLTNEMPRTNNSEANHIQDLSANPPTPPGQP</sequence>
<feature type="signal peptide" evidence="3">
    <location>
        <begin position="1"/>
        <end position="20"/>
    </location>
</feature>
<dbReference type="EMBL" id="JBCEZU010000329">
    <property type="protein sequence ID" value="KAK9520416.1"/>
    <property type="molecule type" value="Genomic_DNA"/>
</dbReference>
<feature type="transmembrane region" description="Helical" evidence="2">
    <location>
        <begin position="239"/>
        <end position="260"/>
    </location>
</feature>
<name>A0AAW1ECN4_ZOAVI</name>
<dbReference type="AlphaFoldDB" id="A0AAW1ECN4"/>
<proteinExistence type="predicted"/>
<accession>A0AAW1ECN4</accession>
<feature type="compositionally biased region" description="Gly residues" evidence="1">
    <location>
        <begin position="344"/>
        <end position="353"/>
    </location>
</feature>
<feature type="chain" id="PRO_5043957098" evidence="3">
    <location>
        <begin position="21"/>
        <end position="409"/>
    </location>
</feature>
<evidence type="ECO:0000256" key="3">
    <source>
        <dbReference type="SAM" id="SignalP"/>
    </source>
</evidence>
<feature type="compositionally biased region" description="Polar residues" evidence="1">
    <location>
        <begin position="96"/>
        <end position="111"/>
    </location>
</feature>
<reference evidence="4 5" key="1">
    <citation type="journal article" date="2024" name="Genome Biol. Evol.">
        <title>Chromosome-level genome assembly of the viviparous eelpout Zoarces viviparus.</title>
        <authorList>
            <person name="Fuhrmann N."/>
            <person name="Brasseur M.V."/>
            <person name="Bakowski C.E."/>
            <person name="Podsiadlowski L."/>
            <person name="Prost S."/>
            <person name="Krehenwinkel H."/>
            <person name="Mayer C."/>
        </authorList>
    </citation>
    <scope>NUCLEOTIDE SEQUENCE [LARGE SCALE GENOMIC DNA]</scope>
    <source>
        <strain evidence="4">NO-MEL_2022_Ind0_liver</strain>
    </source>
</reference>
<feature type="compositionally biased region" description="Basic and acidic residues" evidence="1">
    <location>
        <begin position="218"/>
        <end position="231"/>
    </location>
</feature>
<evidence type="ECO:0000256" key="1">
    <source>
        <dbReference type="SAM" id="MobiDB-lite"/>
    </source>
</evidence>
<keyword evidence="2" id="KW-0812">Transmembrane</keyword>
<keyword evidence="2" id="KW-1133">Transmembrane helix</keyword>
<feature type="region of interest" description="Disordered" evidence="1">
    <location>
        <begin position="132"/>
        <end position="234"/>
    </location>
</feature>
<feature type="compositionally biased region" description="Polar residues" evidence="1">
    <location>
        <begin position="363"/>
        <end position="401"/>
    </location>
</feature>
<feature type="compositionally biased region" description="Polar residues" evidence="1">
    <location>
        <begin position="71"/>
        <end position="86"/>
    </location>
</feature>
<keyword evidence="2" id="KW-0472">Membrane</keyword>
<organism evidence="4 5">
    <name type="scientific">Zoarces viviparus</name>
    <name type="common">Viviparous eelpout</name>
    <name type="synonym">Blennius viviparus</name>
    <dbReference type="NCBI Taxonomy" id="48416"/>
    <lineage>
        <taxon>Eukaryota</taxon>
        <taxon>Metazoa</taxon>
        <taxon>Chordata</taxon>
        <taxon>Craniata</taxon>
        <taxon>Vertebrata</taxon>
        <taxon>Euteleostomi</taxon>
        <taxon>Actinopterygii</taxon>
        <taxon>Neopterygii</taxon>
        <taxon>Teleostei</taxon>
        <taxon>Neoteleostei</taxon>
        <taxon>Acanthomorphata</taxon>
        <taxon>Eupercaria</taxon>
        <taxon>Perciformes</taxon>
        <taxon>Cottioidei</taxon>
        <taxon>Zoarcales</taxon>
        <taxon>Zoarcidae</taxon>
        <taxon>Zoarcinae</taxon>
        <taxon>Zoarces</taxon>
    </lineage>
</organism>
<keyword evidence="5" id="KW-1185">Reference proteome</keyword>
<feature type="region of interest" description="Disordered" evidence="1">
    <location>
        <begin position="319"/>
        <end position="409"/>
    </location>
</feature>
<feature type="compositionally biased region" description="Low complexity" evidence="1">
    <location>
        <begin position="158"/>
        <end position="176"/>
    </location>
</feature>
<evidence type="ECO:0000256" key="2">
    <source>
        <dbReference type="SAM" id="Phobius"/>
    </source>
</evidence>
<gene>
    <name evidence="4" type="ORF">VZT92_020303</name>
</gene>
<evidence type="ECO:0000313" key="5">
    <source>
        <dbReference type="Proteomes" id="UP001488805"/>
    </source>
</evidence>
<keyword evidence="3" id="KW-0732">Signal</keyword>
<dbReference type="Proteomes" id="UP001488805">
    <property type="component" value="Unassembled WGS sequence"/>
</dbReference>
<feature type="region of interest" description="Disordered" evidence="1">
    <location>
        <begin position="71"/>
        <end position="111"/>
    </location>
</feature>
<evidence type="ECO:0000313" key="4">
    <source>
        <dbReference type="EMBL" id="KAK9520416.1"/>
    </source>
</evidence>